<keyword evidence="1" id="KW-0812">Transmembrane</keyword>
<dbReference type="EMBL" id="JYDJ01000009">
    <property type="protein sequence ID" value="KRX50152.1"/>
    <property type="molecule type" value="Genomic_DNA"/>
</dbReference>
<keyword evidence="1" id="KW-0472">Membrane</keyword>
<reference evidence="2 3" key="1">
    <citation type="submission" date="2015-01" db="EMBL/GenBank/DDBJ databases">
        <title>Evolution of Trichinella species and genotypes.</title>
        <authorList>
            <person name="Korhonen P.K."/>
            <person name="Edoardo P."/>
            <person name="Giuseppe L.R."/>
            <person name="Gasser R.B."/>
        </authorList>
    </citation>
    <scope>NUCLEOTIDE SEQUENCE [LARGE SCALE GENOMIC DNA]</scope>
    <source>
        <strain evidence="2">ISS417</strain>
    </source>
</reference>
<organism evidence="2 3">
    <name type="scientific">Trichinella murrelli</name>
    <dbReference type="NCBI Taxonomy" id="144512"/>
    <lineage>
        <taxon>Eukaryota</taxon>
        <taxon>Metazoa</taxon>
        <taxon>Ecdysozoa</taxon>
        <taxon>Nematoda</taxon>
        <taxon>Enoplea</taxon>
        <taxon>Dorylaimia</taxon>
        <taxon>Trichinellida</taxon>
        <taxon>Trichinellidae</taxon>
        <taxon>Trichinella</taxon>
    </lineage>
</organism>
<evidence type="ECO:0000313" key="3">
    <source>
        <dbReference type="Proteomes" id="UP000055048"/>
    </source>
</evidence>
<dbReference type="Proteomes" id="UP000055048">
    <property type="component" value="Unassembled WGS sequence"/>
</dbReference>
<accession>A0A0V0UGF8</accession>
<evidence type="ECO:0000313" key="2">
    <source>
        <dbReference type="EMBL" id="KRX50152.1"/>
    </source>
</evidence>
<evidence type="ECO:0000256" key="1">
    <source>
        <dbReference type="SAM" id="Phobius"/>
    </source>
</evidence>
<proteinExistence type="predicted"/>
<sequence>MKQKSSESTPPPPPTLQVIAQFVSFFAKNLSSFHSVPHHMSKENNDSLSTFLLDNPNAAGRIRRPASCFTVVHFRGHASIWQTTRIPTICQKQFTNSKSSSLFLTTATAALCSALFFFTNPLARSKIATVKLQHHPSSYSKAQLMFSVYIVENNKSCYRYENQIKSGIGKQILSTDTQTMQINKHPSSTTYQRKATLLRNKVSKCHPFSQNTVLCKNPNLCDTDK</sequence>
<keyword evidence="3" id="KW-1185">Reference proteome</keyword>
<name>A0A0V0UGF8_9BILA</name>
<gene>
    <name evidence="2" type="ORF">T05_14970</name>
</gene>
<comment type="caution">
    <text evidence="2">The sequence shown here is derived from an EMBL/GenBank/DDBJ whole genome shotgun (WGS) entry which is preliminary data.</text>
</comment>
<dbReference type="AlphaFoldDB" id="A0A0V0UGF8"/>
<feature type="transmembrane region" description="Helical" evidence="1">
    <location>
        <begin position="102"/>
        <end position="123"/>
    </location>
</feature>
<protein>
    <submittedName>
        <fullName evidence="2">Uncharacterized protein</fullName>
    </submittedName>
</protein>
<keyword evidence="1" id="KW-1133">Transmembrane helix</keyword>